<keyword evidence="1" id="KW-0732">Signal</keyword>
<dbReference type="EMBL" id="RAQK01000002">
    <property type="protein sequence ID" value="RKE94640.1"/>
    <property type="molecule type" value="Genomic_DNA"/>
</dbReference>
<reference evidence="2 3" key="1">
    <citation type="submission" date="2018-09" db="EMBL/GenBank/DDBJ databases">
        <title>Genomic Encyclopedia of Archaeal and Bacterial Type Strains, Phase II (KMG-II): from individual species to whole genera.</title>
        <authorList>
            <person name="Goeker M."/>
        </authorList>
    </citation>
    <scope>NUCLEOTIDE SEQUENCE [LARGE SCALE GENOMIC DNA]</scope>
    <source>
        <strain evidence="2 3">DSM 11458</strain>
    </source>
</reference>
<dbReference type="NCBIfam" id="NF041112">
    <property type="entry name" value="chap_CsgH_alph"/>
    <property type="match status" value="1"/>
</dbReference>
<dbReference type="RefSeq" id="WP_025061329.1">
    <property type="nucleotide sequence ID" value="NZ_RAQK01000002.1"/>
</dbReference>
<proteinExistence type="predicted"/>
<dbReference type="InterPro" id="IPR047726">
    <property type="entry name" value="CsgH_dom"/>
</dbReference>
<feature type="chain" id="PRO_5019366797" evidence="1">
    <location>
        <begin position="23"/>
        <end position="115"/>
    </location>
</feature>
<accession>A0A420DK77</accession>
<evidence type="ECO:0000256" key="1">
    <source>
        <dbReference type="SAM" id="SignalP"/>
    </source>
</evidence>
<dbReference type="InterPro" id="IPR053722">
    <property type="entry name" value="Curli_assembly_CsgC/AgfC"/>
</dbReference>
<organism evidence="2 3">
    <name type="scientific">Sulfitobacter guttiformis</name>
    <dbReference type="NCBI Taxonomy" id="74349"/>
    <lineage>
        <taxon>Bacteria</taxon>
        <taxon>Pseudomonadati</taxon>
        <taxon>Pseudomonadota</taxon>
        <taxon>Alphaproteobacteria</taxon>
        <taxon>Rhodobacterales</taxon>
        <taxon>Roseobacteraceae</taxon>
        <taxon>Sulfitobacter</taxon>
    </lineage>
</organism>
<protein>
    <submittedName>
        <fullName evidence="2">Uncharacterized protein</fullName>
    </submittedName>
</protein>
<comment type="caution">
    <text evidence="2">The sequence shown here is derived from an EMBL/GenBank/DDBJ whole genome shotgun (WGS) entry which is preliminary data.</text>
</comment>
<dbReference type="AlphaFoldDB" id="A0A420DK77"/>
<dbReference type="Gene3D" id="2.60.40.2420">
    <property type="match status" value="1"/>
</dbReference>
<keyword evidence="3" id="KW-1185">Reference proteome</keyword>
<evidence type="ECO:0000313" key="3">
    <source>
        <dbReference type="Proteomes" id="UP000284407"/>
    </source>
</evidence>
<dbReference type="Proteomes" id="UP000284407">
    <property type="component" value="Unassembled WGS sequence"/>
</dbReference>
<feature type="signal peptide" evidence="1">
    <location>
        <begin position="1"/>
        <end position="22"/>
    </location>
</feature>
<dbReference type="STRING" id="1443111.Z949_683"/>
<name>A0A420DK77_9RHOB</name>
<sequence>MTLPPIAPFAALLMALPHTAAACDIALVQQDGHVSVTAEITPHETGNLSYTVSSIVMNGSNRSQSMNGGTVDVTADAGTVTVWRGQIYGDAGTRMTVAMDARLNARTYSCSAQFP</sequence>
<evidence type="ECO:0000313" key="2">
    <source>
        <dbReference type="EMBL" id="RKE94640.1"/>
    </source>
</evidence>
<gene>
    <name evidence="2" type="ORF">C8N30_3771</name>
</gene>